<dbReference type="SUPFAM" id="SSF51735">
    <property type="entry name" value="NAD(P)-binding Rossmann-fold domains"/>
    <property type="match status" value="1"/>
</dbReference>
<gene>
    <name evidence="1" type="ORF">RED65_01740</name>
</gene>
<name>Q1N4I6_9GAMM</name>
<comment type="caution">
    <text evidence="1">The sequence shown here is derived from an EMBL/GenBank/DDBJ whole genome shotgun (WGS) entry which is preliminary data.</text>
</comment>
<dbReference type="Pfam" id="PF08732">
    <property type="entry name" value="HIM1"/>
    <property type="match status" value="1"/>
</dbReference>
<dbReference type="Proteomes" id="UP000004263">
    <property type="component" value="Unassembled WGS sequence"/>
</dbReference>
<protein>
    <recommendedName>
        <fullName evidence="3">NAD(P)-binding domain-containing protein</fullName>
    </recommendedName>
</protein>
<dbReference type="HOGENOM" id="CLU_071330_2_0_6"/>
<accession>Q1N4I6</accession>
<evidence type="ECO:0008006" key="3">
    <source>
        <dbReference type="Google" id="ProtNLM"/>
    </source>
</evidence>
<dbReference type="EMBL" id="AAQH01000002">
    <property type="protein sequence ID" value="EAT13442.1"/>
    <property type="molecule type" value="Genomic_DNA"/>
</dbReference>
<dbReference type="Gene3D" id="3.40.50.720">
    <property type="entry name" value="NAD(P)-binding Rossmann-like Domain"/>
    <property type="match status" value="1"/>
</dbReference>
<evidence type="ECO:0000313" key="2">
    <source>
        <dbReference type="Proteomes" id="UP000004263"/>
    </source>
</evidence>
<dbReference type="InterPro" id="IPR014843">
    <property type="entry name" value="Him1/Fmp52"/>
</dbReference>
<dbReference type="AlphaFoldDB" id="Q1N4I6"/>
<keyword evidence="2" id="KW-1185">Reference proteome</keyword>
<evidence type="ECO:0000313" key="1">
    <source>
        <dbReference type="EMBL" id="EAT13442.1"/>
    </source>
</evidence>
<dbReference type="OrthoDB" id="9798632at2"/>
<dbReference type="RefSeq" id="WP_007017826.1">
    <property type="nucleotide sequence ID" value="NZ_CH724114.1"/>
</dbReference>
<organism evidence="1 2">
    <name type="scientific">Bermanella marisrubri</name>
    <dbReference type="NCBI Taxonomy" id="207949"/>
    <lineage>
        <taxon>Bacteria</taxon>
        <taxon>Pseudomonadati</taxon>
        <taxon>Pseudomonadota</taxon>
        <taxon>Gammaproteobacteria</taxon>
        <taxon>Oceanospirillales</taxon>
        <taxon>Oceanospirillaceae</taxon>
        <taxon>Bermanella</taxon>
    </lineage>
</organism>
<dbReference type="STRING" id="207949.RED65_01740"/>
<dbReference type="PANTHER" id="PTHR14097">
    <property type="entry name" value="OXIDOREDUCTASE HTATIP2"/>
    <property type="match status" value="1"/>
</dbReference>
<dbReference type="InterPro" id="IPR036291">
    <property type="entry name" value="NAD(P)-bd_dom_sf"/>
</dbReference>
<proteinExistence type="predicted"/>
<reference evidence="1 2" key="1">
    <citation type="submission" date="2006-03" db="EMBL/GenBank/DDBJ databases">
        <authorList>
            <person name="Pinhassi J."/>
            <person name="Pedros-Alio C."/>
            <person name="Ferriera S."/>
            <person name="Johnson J."/>
            <person name="Kravitz S."/>
            <person name="Halpern A."/>
            <person name="Remington K."/>
            <person name="Beeson K."/>
            <person name="Tran B."/>
            <person name="Rogers Y.-H."/>
            <person name="Friedman R."/>
            <person name="Venter J.C."/>
        </authorList>
    </citation>
    <scope>NUCLEOTIDE SEQUENCE [LARGE SCALE GENOMIC DNA]</scope>
    <source>
        <strain evidence="1 2">RED65</strain>
    </source>
</reference>
<dbReference type="PANTHER" id="PTHR14097:SF7">
    <property type="entry name" value="OXIDOREDUCTASE HTATIP2"/>
    <property type="match status" value="1"/>
</dbReference>
<sequence>MHILMAGGSGATGQAALNSLFKDTPCDITLINRHHQPIDAPEGFHICQSSRGFSNLDDLEVNEIDVAICCLGTTIKQAGSQDAFKAVDLDGVLAFANLAKHRGCKRFIVISSVGANAQSKNFYLRTKGEMELGLERLGFEQLVILRPSLLLGQRHEFRLAESLASWLAPLLSPFLLGSLKQYRPTKIQHVGQCIAHLAHGDEHVVAGITLLDSSKITQIAD</sequence>